<protein>
    <submittedName>
        <fullName evidence="2">Uncharacterized protein</fullName>
    </submittedName>
</protein>
<proteinExistence type="predicted"/>
<feature type="region of interest" description="Disordered" evidence="1">
    <location>
        <begin position="1"/>
        <end position="21"/>
    </location>
</feature>
<comment type="caution">
    <text evidence="2">The sequence shown here is derived from an EMBL/GenBank/DDBJ whole genome shotgun (WGS) entry which is preliminary data.</text>
</comment>
<gene>
    <name evidence="2" type="ORF">J0A67_10240</name>
</gene>
<evidence type="ECO:0000313" key="2">
    <source>
        <dbReference type="EMBL" id="MBN7801243.1"/>
    </source>
</evidence>
<evidence type="ECO:0000256" key="1">
    <source>
        <dbReference type="SAM" id="MobiDB-lite"/>
    </source>
</evidence>
<keyword evidence="3" id="KW-1185">Reference proteome</keyword>
<name>A0ABS3BPM0_9BACT</name>
<dbReference type="EMBL" id="JAFKCW010000002">
    <property type="protein sequence ID" value="MBN7801243.1"/>
    <property type="molecule type" value="Genomic_DNA"/>
</dbReference>
<accession>A0ABS3BPM0</accession>
<sequence length="46" mass="4812">MNATLVVMGEEGSGSSGPASGMRAKNFAASCPDIRSNSFFFLRKGQ</sequence>
<reference evidence="2 3" key="1">
    <citation type="submission" date="2021-03" db="EMBL/GenBank/DDBJ databases">
        <title>novel species isolated from a fishpond in China.</title>
        <authorList>
            <person name="Lu H."/>
            <person name="Cai Z."/>
        </authorList>
    </citation>
    <scope>NUCLEOTIDE SEQUENCE [LARGE SCALE GENOMIC DNA]</scope>
    <source>
        <strain evidence="2 3">JCM 31546</strain>
    </source>
</reference>
<organism evidence="2 3">
    <name type="scientific">Algoriphagus aestuariicola</name>
    <dbReference type="NCBI Taxonomy" id="1852016"/>
    <lineage>
        <taxon>Bacteria</taxon>
        <taxon>Pseudomonadati</taxon>
        <taxon>Bacteroidota</taxon>
        <taxon>Cytophagia</taxon>
        <taxon>Cytophagales</taxon>
        <taxon>Cyclobacteriaceae</taxon>
        <taxon>Algoriphagus</taxon>
    </lineage>
</organism>
<dbReference type="RefSeq" id="WP_206569214.1">
    <property type="nucleotide sequence ID" value="NZ_JAFKCW010000002.1"/>
</dbReference>
<dbReference type="Proteomes" id="UP000664698">
    <property type="component" value="Unassembled WGS sequence"/>
</dbReference>
<evidence type="ECO:0000313" key="3">
    <source>
        <dbReference type="Proteomes" id="UP000664698"/>
    </source>
</evidence>